<dbReference type="EMBL" id="VSSQ01119640">
    <property type="protein sequence ID" value="MPN52979.1"/>
    <property type="molecule type" value="Genomic_DNA"/>
</dbReference>
<dbReference type="GO" id="GO:0006351">
    <property type="term" value="P:DNA-templated transcription"/>
    <property type="evidence" value="ECO:0007669"/>
    <property type="project" value="TreeGrafter"/>
</dbReference>
<dbReference type="Pfam" id="PF04221">
    <property type="entry name" value="RelB"/>
    <property type="match status" value="1"/>
</dbReference>
<evidence type="ECO:0000313" key="3">
    <source>
        <dbReference type="EMBL" id="MPN52979.1"/>
    </source>
</evidence>
<keyword evidence="2" id="KW-1277">Toxin-antitoxin system</keyword>
<organism evidence="3">
    <name type="scientific">bioreactor metagenome</name>
    <dbReference type="NCBI Taxonomy" id="1076179"/>
    <lineage>
        <taxon>unclassified sequences</taxon>
        <taxon>metagenomes</taxon>
        <taxon>ecological metagenomes</taxon>
    </lineage>
</organism>
<dbReference type="PANTHER" id="PTHR38781:SF1">
    <property type="entry name" value="ANTITOXIN DINJ-RELATED"/>
    <property type="match status" value="1"/>
</dbReference>
<comment type="caution">
    <text evidence="3">The sequence shown here is derived from an EMBL/GenBank/DDBJ whole genome shotgun (WGS) entry which is preliminary data.</text>
</comment>
<dbReference type="AlphaFoldDB" id="A0A645IRJ7"/>
<dbReference type="NCBIfam" id="TIGR02384">
    <property type="entry name" value="RelB_DinJ"/>
    <property type="match status" value="1"/>
</dbReference>
<dbReference type="InterPro" id="IPR013321">
    <property type="entry name" value="Arc_rbn_hlx_hlx"/>
</dbReference>
<reference evidence="3" key="1">
    <citation type="submission" date="2019-08" db="EMBL/GenBank/DDBJ databases">
        <authorList>
            <person name="Kucharzyk K."/>
            <person name="Murdoch R.W."/>
            <person name="Higgins S."/>
            <person name="Loffler F."/>
        </authorList>
    </citation>
    <scope>NUCLEOTIDE SEQUENCE</scope>
</reference>
<dbReference type="PANTHER" id="PTHR38781">
    <property type="entry name" value="ANTITOXIN DINJ-RELATED"/>
    <property type="match status" value="1"/>
</dbReference>
<gene>
    <name evidence="3" type="ORF">SDC9_200642</name>
</gene>
<evidence type="ECO:0000256" key="1">
    <source>
        <dbReference type="ARBA" id="ARBA00010562"/>
    </source>
</evidence>
<comment type="similarity">
    <text evidence="1">Belongs to the RelB/DinJ antitoxin family.</text>
</comment>
<evidence type="ECO:0000256" key="2">
    <source>
        <dbReference type="ARBA" id="ARBA00022649"/>
    </source>
</evidence>
<accession>A0A645IRJ7</accession>
<protein>
    <recommendedName>
        <fullName evidence="4">Antitoxin DinJ</fullName>
    </recommendedName>
</protein>
<dbReference type="GO" id="GO:0006355">
    <property type="term" value="P:regulation of DNA-templated transcription"/>
    <property type="evidence" value="ECO:0007669"/>
    <property type="project" value="InterPro"/>
</dbReference>
<sequence>MANSLIQLRVDENLRLEAVEIFDKLGIDLPTAIRMFLVRSVLEKGIPFPMKLEDDSITRNAIFAMKEASRLAKEHGISEMTLEEINAEISDARK</sequence>
<evidence type="ECO:0008006" key="4">
    <source>
        <dbReference type="Google" id="ProtNLM"/>
    </source>
</evidence>
<proteinExistence type="inferred from homology"/>
<dbReference type="InterPro" id="IPR007337">
    <property type="entry name" value="RelB/DinJ"/>
</dbReference>
<name>A0A645IRJ7_9ZZZZ</name>
<dbReference type="Gene3D" id="1.10.1220.10">
    <property type="entry name" value="Met repressor-like"/>
    <property type="match status" value="1"/>
</dbReference>